<evidence type="ECO:0008006" key="3">
    <source>
        <dbReference type="Google" id="ProtNLM"/>
    </source>
</evidence>
<keyword evidence="2" id="KW-1185">Reference proteome</keyword>
<accession>A0ABP1RB60</accession>
<evidence type="ECO:0000313" key="1">
    <source>
        <dbReference type="EMBL" id="CAL8124366.1"/>
    </source>
</evidence>
<dbReference type="Gene3D" id="3.80.10.10">
    <property type="entry name" value="Ribonuclease Inhibitor"/>
    <property type="match status" value="1"/>
</dbReference>
<dbReference type="InterPro" id="IPR032675">
    <property type="entry name" value="LRR_dom_sf"/>
</dbReference>
<protein>
    <recommendedName>
        <fullName evidence="3">F-box domain-containing protein</fullName>
    </recommendedName>
</protein>
<sequence>MASNSFSGPWYRAPPVLSEEVFRLMTEMLSVRDVLTMRTVCQNWKKTIDDTIQKLPFSNIELLTKDNRNLQQVFQQQFATEEITDQFLKDMRNVRNPFPGRSIILKDVFNWYPSKLLLWEFGPQVWHLQISRPSEVDFLTIGNYLEENFPHIHQLFLYLINLKTLVMDGFYLPDNYVNLRMMASIYSKPFPTLENLEVFDVGNSSAPPLVNAILKGCKNLKRLIISKHTFDFIMDLPKLEDLKVGIHNTSDLYTLNNLKSPLKNVELQYCRNSKQPVCSLVDWFGGLKQFSKSLEGLILGVDVDFAEAATGGVTLDFPKLEMLNIENYPEASLSYLPTFIGLKKLFVTTLADDADEEIRMEMWDEDDEIWHRMPQLQTIQLYVPPDESELSEEIPEIFVVNRNT</sequence>
<reference evidence="1 2" key="1">
    <citation type="submission" date="2024-08" db="EMBL/GenBank/DDBJ databases">
        <authorList>
            <person name="Cucini C."/>
            <person name="Frati F."/>
        </authorList>
    </citation>
    <scope>NUCLEOTIDE SEQUENCE [LARGE SCALE GENOMIC DNA]</scope>
</reference>
<comment type="caution">
    <text evidence="1">The sequence shown here is derived from an EMBL/GenBank/DDBJ whole genome shotgun (WGS) entry which is preliminary data.</text>
</comment>
<name>A0ABP1RB60_9HEXA</name>
<gene>
    <name evidence="1" type="ORF">ODALV1_LOCUS20587</name>
</gene>
<proteinExistence type="predicted"/>
<evidence type="ECO:0000313" key="2">
    <source>
        <dbReference type="Proteomes" id="UP001642540"/>
    </source>
</evidence>
<dbReference type="Proteomes" id="UP001642540">
    <property type="component" value="Unassembled WGS sequence"/>
</dbReference>
<organism evidence="1 2">
    <name type="scientific">Orchesella dallaii</name>
    <dbReference type="NCBI Taxonomy" id="48710"/>
    <lineage>
        <taxon>Eukaryota</taxon>
        <taxon>Metazoa</taxon>
        <taxon>Ecdysozoa</taxon>
        <taxon>Arthropoda</taxon>
        <taxon>Hexapoda</taxon>
        <taxon>Collembola</taxon>
        <taxon>Entomobryomorpha</taxon>
        <taxon>Entomobryoidea</taxon>
        <taxon>Orchesellidae</taxon>
        <taxon>Orchesellinae</taxon>
        <taxon>Orchesella</taxon>
    </lineage>
</organism>
<dbReference type="SUPFAM" id="SSF52047">
    <property type="entry name" value="RNI-like"/>
    <property type="match status" value="1"/>
</dbReference>
<dbReference type="EMBL" id="CAXLJM020000068">
    <property type="protein sequence ID" value="CAL8124366.1"/>
    <property type="molecule type" value="Genomic_DNA"/>
</dbReference>